<organism evidence="1 2">
    <name type="scientific">Vitis vinifera</name>
    <name type="common">Grape</name>
    <dbReference type="NCBI Taxonomy" id="29760"/>
    <lineage>
        <taxon>Eukaryota</taxon>
        <taxon>Viridiplantae</taxon>
        <taxon>Streptophyta</taxon>
        <taxon>Embryophyta</taxon>
        <taxon>Tracheophyta</taxon>
        <taxon>Spermatophyta</taxon>
        <taxon>Magnoliopsida</taxon>
        <taxon>eudicotyledons</taxon>
        <taxon>Gunneridae</taxon>
        <taxon>Pentapetalae</taxon>
        <taxon>rosids</taxon>
        <taxon>Vitales</taxon>
        <taxon>Vitaceae</taxon>
        <taxon>Viteae</taxon>
        <taxon>Vitis</taxon>
    </lineage>
</organism>
<name>A0A438EYH2_VITVI</name>
<comment type="caution">
    <text evidence="1">The sequence shown here is derived from an EMBL/GenBank/DDBJ whole genome shotgun (WGS) entry which is preliminary data.</text>
</comment>
<evidence type="ECO:0000313" key="1">
    <source>
        <dbReference type="EMBL" id="RVW52736.1"/>
    </source>
</evidence>
<evidence type="ECO:0000313" key="2">
    <source>
        <dbReference type="Proteomes" id="UP000288805"/>
    </source>
</evidence>
<proteinExistence type="predicted"/>
<protein>
    <submittedName>
        <fullName evidence="1">Uncharacterized protein</fullName>
    </submittedName>
</protein>
<sequence>MQDSEAAAAFKDGNRISLVVEKGSEDELSFKPKGG</sequence>
<dbReference type="AlphaFoldDB" id="A0A438EYH2"/>
<reference evidence="1 2" key="1">
    <citation type="journal article" date="2018" name="PLoS Genet.">
        <title>Population sequencing reveals clonal diversity and ancestral inbreeding in the grapevine cultivar Chardonnay.</title>
        <authorList>
            <person name="Roach M.J."/>
            <person name="Johnson D.L."/>
            <person name="Bohlmann J."/>
            <person name="van Vuuren H.J."/>
            <person name="Jones S.J."/>
            <person name="Pretorius I.S."/>
            <person name="Schmidt S.A."/>
            <person name="Borneman A.R."/>
        </authorList>
    </citation>
    <scope>NUCLEOTIDE SEQUENCE [LARGE SCALE GENOMIC DNA]</scope>
    <source>
        <strain evidence="2">cv. Chardonnay</strain>
        <tissue evidence="1">Leaf</tissue>
    </source>
</reference>
<accession>A0A438EYH2</accession>
<dbReference type="Proteomes" id="UP000288805">
    <property type="component" value="Unassembled WGS sequence"/>
</dbReference>
<gene>
    <name evidence="1" type="ORF">CK203_091137</name>
</gene>
<dbReference type="EMBL" id="QGNW01001163">
    <property type="protein sequence ID" value="RVW52736.1"/>
    <property type="molecule type" value="Genomic_DNA"/>
</dbReference>